<keyword evidence="5" id="KW-0732">Signal</keyword>
<reference evidence="7" key="1">
    <citation type="journal article" date="2019" name="bioRxiv">
        <title>The Genome of the Zebra Mussel, Dreissena polymorpha: A Resource for Invasive Species Research.</title>
        <authorList>
            <person name="McCartney M.A."/>
            <person name="Auch B."/>
            <person name="Kono T."/>
            <person name="Mallez S."/>
            <person name="Zhang Y."/>
            <person name="Obille A."/>
            <person name="Becker A."/>
            <person name="Abrahante J.E."/>
            <person name="Garbe J."/>
            <person name="Badalamenti J.P."/>
            <person name="Herman A."/>
            <person name="Mangelson H."/>
            <person name="Liachko I."/>
            <person name="Sullivan S."/>
            <person name="Sone E.D."/>
            <person name="Koren S."/>
            <person name="Silverstein K.A.T."/>
            <person name="Beckman K.B."/>
            <person name="Gohl D.M."/>
        </authorList>
    </citation>
    <scope>NUCLEOTIDE SEQUENCE</scope>
    <source>
        <strain evidence="7">Duluth1</strain>
        <tissue evidence="7">Whole animal</tissue>
    </source>
</reference>
<feature type="compositionally biased region" description="Basic and acidic residues" evidence="3">
    <location>
        <begin position="352"/>
        <end position="365"/>
    </location>
</feature>
<keyword evidence="4" id="KW-0812">Transmembrane</keyword>
<feature type="compositionally biased region" description="Polar residues" evidence="3">
    <location>
        <begin position="370"/>
        <end position="381"/>
    </location>
</feature>
<feature type="region of interest" description="Disordered" evidence="3">
    <location>
        <begin position="333"/>
        <end position="396"/>
    </location>
</feature>
<dbReference type="InterPro" id="IPR000436">
    <property type="entry name" value="Sushi_SCR_CCP_dom"/>
</dbReference>
<proteinExistence type="predicted"/>
<keyword evidence="2" id="KW-0768">Sushi</keyword>
<name>A0A9D4HEL6_DREPO</name>
<feature type="compositionally biased region" description="Basic and acidic residues" evidence="3">
    <location>
        <begin position="292"/>
        <end position="305"/>
    </location>
</feature>
<dbReference type="SUPFAM" id="SSF57535">
    <property type="entry name" value="Complement control module/SCR domain"/>
    <property type="match status" value="1"/>
</dbReference>
<dbReference type="InterPro" id="IPR035976">
    <property type="entry name" value="Sushi/SCR/CCP_sf"/>
</dbReference>
<evidence type="ECO:0000256" key="4">
    <source>
        <dbReference type="SAM" id="Phobius"/>
    </source>
</evidence>
<feature type="transmembrane region" description="Helical" evidence="4">
    <location>
        <begin position="152"/>
        <end position="178"/>
    </location>
</feature>
<reference evidence="7" key="2">
    <citation type="submission" date="2020-11" db="EMBL/GenBank/DDBJ databases">
        <authorList>
            <person name="McCartney M.A."/>
            <person name="Auch B."/>
            <person name="Kono T."/>
            <person name="Mallez S."/>
            <person name="Becker A."/>
            <person name="Gohl D.M."/>
            <person name="Silverstein K.A.T."/>
            <person name="Koren S."/>
            <person name="Bechman K.B."/>
            <person name="Herman A."/>
            <person name="Abrahante J.E."/>
            <person name="Garbe J."/>
        </authorList>
    </citation>
    <scope>NUCLEOTIDE SEQUENCE</scope>
    <source>
        <strain evidence="7">Duluth1</strain>
        <tissue evidence="7">Whole animal</tissue>
    </source>
</reference>
<gene>
    <name evidence="7" type="ORF">DPMN_057621</name>
</gene>
<organism evidence="7 8">
    <name type="scientific">Dreissena polymorpha</name>
    <name type="common">Zebra mussel</name>
    <name type="synonym">Mytilus polymorpha</name>
    <dbReference type="NCBI Taxonomy" id="45954"/>
    <lineage>
        <taxon>Eukaryota</taxon>
        <taxon>Metazoa</taxon>
        <taxon>Spiralia</taxon>
        <taxon>Lophotrochozoa</taxon>
        <taxon>Mollusca</taxon>
        <taxon>Bivalvia</taxon>
        <taxon>Autobranchia</taxon>
        <taxon>Heteroconchia</taxon>
        <taxon>Euheterodonta</taxon>
        <taxon>Imparidentia</taxon>
        <taxon>Neoheterodontei</taxon>
        <taxon>Myida</taxon>
        <taxon>Dreissenoidea</taxon>
        <taxon>Dreissenidae</taxon>
        <taxon>Dreissena</taxon>
    </lineage>
</organism>
<keyword evidence="8" id="KW-1185">Reference proteome</keyword>
<dbReference type="AlphaFoldDB" id="A0A9D4HEL6"/>
<feature type="region of interest" description="Disordered" evidence="3">
    <location>
        <begin position="267"/>
        <end position="319"/>
    </location>
</feature>
<dbReference type="Pfam" id="PF00084">
    <property type="entry name" value="Sushi"/>
    <property type="match status" value="1"/>
</dbReference>
<evidence type="ECO:0000313" key="8">
    <source>
        <dbReference type="Proteomes" id="UP000828390"/>
    </source>
</evidence>
<dbReference type="Proteomes" id="UP000828390">
    <property type="component" value="Unassembled WGS sequence"/>
</dbReference>
<keyword evidence="1 2" id="KW-1015">Disulfide bond</keyword>
<dbReference type="CDD" id="cd00033">
    <property type="entry name" value="CCP"/>
    <property type="match status" value="1"/>
</dbReference>
<evidence type="ECO:0000256" key="2">
    <source>
        <dbReference type="PROSITE-ProRule" id="PRU00302"/>
    </source>
</evidence>
<keyword evidence="4" id="KW-0472">Membrane</keyword>
<evidence type="ECO:0000256" key="3">
    <source>
        <dbReference type="SAM" id="MobiDB-lite"/>
    </source>
</evidence>
<dbReference type="EMBL" id="JAIWYP010000013">
    <property type="protein sequence ID" value="KAH3714919.1"/>
    <property type="molecule type" value="Genomic_DNA"/>
</dbReference>
<feature type="chain" id="PRO_5039238548" description="Sushi domain-containing protein" evidence="5">
    <location>
        <begin position="18"/>
        <end position="396"/>
    </location>
</feature>
<dbReference type="Gene3D" id="2.10.70.10">
    <property type="entry name" value="Complement Module, domain 1"/>
    <property type="match status" value="1"/>
</dbReference>
<evidence type="ECO:0000259" key="6">
    <source>
        <dbReference type="PROSITE" id="PS50923"/>
    </source>
</evidence>
<feature type="disulfide bond" evidence="2">
    <location>
        <begin position="115"/>
        <end position="142"/>
    </location>
</feature>
<keyword evidence="4" id="KW-1133">Transmembrane helix</keyword>
<evidence type="ECO:0000313" key="7">
    <source>
        <dbReference type="EMBL" id="KAH3714919.1"/>
    </source>
</evidence>
<dbReference type="PROSITE" id="PS50923">
    <property type="entry name" value="SUSHI"/>
    <property type="match status" value="1"/>
</dbReference>
<comment type="caution">
    <text evidence="2">Lacks conserved residue(s) required for the propagation of feature annotation.</text>
</comment>
<feature type="domain" description="Sushi" evidence="6">
    <location>
        <begin position="85"/>
        <end position="144"/>
    </location>
</feature>
<feature type="compositionally biased region" description="Polar residues" evidence="3">
    <location>
        <begin position="333"/>
        <end position="351"/>
    </location>
</feature>
<evidence type="ECO:0000256" key="1">
    <source>
        <dbReference type="ARBA" id="ARBA00023157"/>
    </source>
</evidence>
<evidence type="ECO:0000256" key="5">
    <source>
        <dbReference type="SAM" id="SignalP"/>
    </source>
</evidence>
<comment type="caution">
    <text evidence="7">The sequence shown here is derived from an EMBL/GenBank/DDBJ whole genome shotgun (WGS) entry which is preliminary data.</text>
</comment>
<sequence length="396" mass="44102">MRTSVVCIFIFLWRIQANNYSEPYICYGDVCNSESPAQFCDVVYRHCRRCDDIRGDCFTRHQTFNCTEYCYEIRYKEEVEKLRVAGCTILSPQNNGHLDDHRTHVPFNDTLKFTCNDGYVPTFIDLVRCGEFSMWSGPLPKCEISTNKTPTLLTIICVVCGVCFLVSLLGNIFMIYSLNKSQFRLWLKEFNEKRMSPKERKRLLDSNKSETDVKICNGTGLSAERTSPAASAPEEQGLDVVICSNSDITQSSQHPDKHICNDTINEDRGRRFTGSNQTLSQEAHVPSVNGRIGHDSSSHSTRDEEINNPSVNGGSTVGNIINNITTTNVHLHVSSTPQPTSVGPSTATSQPRETDSTLTDKRPVEETDILGSQSGTPSQTVRAVPPENDGTALKSI</sequence>
<protein>
    <recommendedName>
        <fullName evidence="6">Sushi domain-containing protein</fullName>
    </recommendedName>
</protein>
<feature type="signal peptide" evidence="5">
    <location>
        <begin position="1"/>
        <end position="17"/>
    </location>
</feature>
<accession>A0A9D4HEL6</accession>
<dbReference type="SMART" id="SM00032">
    <property type="entry name" value="CCP"/>
    <property type="match status" value="1"/>
</dbReference>